<organism evidence="1 2">
    <name type="scientific">Bacillus subtilis</name>
    <dbReference type="NCBI Taxonomy" id="1423"/>
    <lineage>
        <taxon>Bacteria</taxon>
        <taxon>Bacillati</taxon>
        <taxon>Bacillota</taxon>
        <taxon>Bacilli</taxon>
        <taxon>Bacillales</taxon>
        <taxon>Bacillaceae</taxon>
        <taxon>Bacillus</taxon>
    </lineage>
</organism>
<dbReference type="InterPro" id="IPR019650">
    <property type="entry name" value="DUF2513"/>
</dbReference>
<dbReference type="AlphaFoldDB" id="A0A8I1WG17"/>
<protein>
    <submittedName>
        <fullName evidence="1">DUF2513 domain-containing protein</fullName>
    </submittedName>
</protein>
<dbReference type="Proteomes" id="UP000665181">
    <property type="component" value="Unassembled WGS sequence"/>
</dbReference>
<dbReference type="Pfam" id="PF10711">
    <property type="entry name" value="DUF2513"/>
    <property type="match status" value="1"/>
</dbReference>
<evidence type="ECO:0000313" key="1">
    <source>
        <dbReference type="EMBL" id="MBO3796247.1"/>
    </source>
</evidence>
<sequence>MELKPEIVRDILLTIEATKPRNKILKLSDLHRFAVSKQYILDDVLYTVEKLVEAEFIKADLDKIEVGQMTYNGHMFLETIKDRNVWEKTKAVVSKVEGVSLSILTDVASSILKSYLIKE</sequence>
<gene>
    <name evidence="1" type="ORF">J5227_18475</name>
</gene>
<dbReference type="RefSeq" id="WP_121572596.1">
    <property type="nucleotide sequence ID" value="NZ_CAJNRA010000006.1"/>
</dbReference>
<dbReference type="EMBL" id="JAGFPW010000022">
    <property type="protein sequence ID" value="MBO3796247.1"/>
    <property type="molecule type" value="Genomic_DNA"/>
</dbReference>
<proteinExistence type="predicted"/>
<name>A0A8I1WG17_BACIU</name>
<accession>A0A8I1WG17</accession>
<comment type="caution">
    <text evidence="1">The sequence shown here is derived from an EMBL/GenBank/DDBJ whole genome shotgun (WGS) entry which is preliminary data.</text>
</comment>
<evidence type="ECO:0000313" key="2">
    <source>
        <dbReference type="Proteomes" id="UP000665181"/>
    </source>
</evidence>
<reference evidence="1" key="1">
    <citation type="submission" date="2021-03" db="EMBL/GenBank/DDBJ databases">
        <title>Isolation of Bacillus subtilis from fermented food sample.</title>
        <authorList>
            <person name="Lakshmanan V."/>
            <person name="Athira K."/>
            <person name="Rajagopal K."/>
        </authorList>
    </citation>
    <scope>NUCLEOTIDE SEQUENCE</scope>
    <source>
        <strain evidence="1">S1</strain>
    </source>
</reference>